<dbReference type="PRINTS" id="PR00080">
    <property type="entry name" value="SDRFAMILY"/>
</dbReference>
<dbReference type="GO" id="GO:0006633">
    <property type="term" value="P:fatty acid biosynthetic process"/>
    <property type="evidence" value="ECO:0007669"/>
    <property type="project" value="TreeGrafter"/>
</dbReference>
<dbReference type="SUPFAM" id="SSF51735">
    <property type="entry name" value="NAD(P)-binding Rossmann-fold domains"/>
    <property type="match status" value="1"/>
</dbReference>
<keyword evidence="5" id="KW-1185">Reference proteome</keyword>
<dbReference type="Gene3D" id="3.40.50.720">
    <property type="entry name" value="NAD(P)-binding Rossmann-like Domain"/>
    <property type="match status" value="1"/>
</dbReference>
<dbReference type="PROSITE" id="PS00061">
    <property type="entry name" value="ADH_SHORT"/>
    <property type="match status" value="1"/>
</dbReference>
<evidence type="ECO:0000256" key="2">
    <source>
        <dbReference type="ARBA" id="ARBA00022857"/>
    </source>
</evidence>
<comment type="similarity">
    <text evidence="1">Belongs to the short-chain dehydrogenases/reductases (SDR) family.</text>
</comment>
<dbReference type="FunFam" id="3.40.50.720:FF:000084">
    <property type="entry name" value="Short-chain dehydrogenase reductase"/>
    <property type="match status" value="1"/>
</dbReference>
<dbReference type="Proteomes" id="UP000249619">
    <property type="component" value="Unassembled WGS sequence"/>
</dbReference>
<proteinExistence type="inferred from homology"/>
<evidence type="ECO:0000256" key="3">
    <source>
        <dbReference type="SAM" id="MobiDB-lite"/>
    </source>
</evidence>
<keyword evidence="2" id="KW-0521">NADP</keyword>
<protein>
    <submittedName>
        <fullName evidence="4">Acetoin dehydrogenase-like protein</fullName>
    </submittedName>
</protein>
<gene>
    <name evidence="4" type="ORF">DDE83_006894</name>
</gene>
<comment type="caution">
    <text evidence="4">The sequence shown here is derived from an EMBL/GenBank/DDBJ whole genome shotgun (WGS) entry which is preliminary data.</text>
</comment>
<evidence type="ECO:0000313" key="4">
    <source>
        <dbReference type="EMBL" id="RAR06559.1"/>
    </source>
</evidence>
<feature type="region of interest" description="Disordered" evidence="3">
    <location>
        <begin position="323"/>
        <end position="346"/>
    </location>
</feature>
<reference evidence="5" key="1">
    <citation type="submission" date="2018-05" db="EMBL/GenBank/DDBJ databases">
        <title>Draft genome sequence of Stemphylium lycopersici strain CIDEFI 213.</title>
        <authorList>
            <person name="Medina R."/>
            <person name="Franco M.E.E."/>
            <person name="Lucentini C.G."/>
            <person name="Saparrat M.C.N."/>
            <person name="Balatti P.A."/>
        </authorList>
    </citation>
    <scope>NUCLEOTIDE SEQUENCE [LARGE SCALE GENOMIC DNA]</scope>
    <source>
        <strain evidence="5">CIDEFI 213</strain>
    </source>
</reference>
<feature type="compositionally biased region" description="Basic and acidic residues" evidence="3">
    <location>
        <begin position="388"/>
        <end position="399"/>
    </location>
</feature>
<dbReference type="PANTHER" id="PTHR42760">
    <property type="entry name" value="SHORT-CHAIN DEHYDROGENASES/REDUCTASES FAMILY MEMBER"/>
    <property type="match status" value="1"/>
</dbReference>
<dbReference type="EMBL" id="QGDH01000114">
    <property type="protein sequence ID" value="RAR06559.1"/>
    <property type="molecule type" value="Genomic_DNA"/>
</dbReference>
<dbReference type="GO" id="GO:0048038">
    <property type="term" value="F:quinone binding"/>
    <property type="evidence" value="ECO:0007669"/>
    <property type="project" value="TreeGrafter"/>
</dbReference>
<dbReference type="InterPro" id="IPR020904">
    <property type="entry name" value="Sc_DH/Rdtase_CS"/>
</dbReference>
<feature type="region of interest" description="Disordered" evidence="3">
    <location>
        <begin position="358"/>
        <end position="408"/>
    </location>
</feature>
<dbReference type="InterPro" id="IPR002347">
    <property type="entry name" value="SDR_fam"/>
</dbReference>
<dbReference type="PRINTS" id="PR00081">
    <property type="entry name" value="GDHRDH"/>
</dbReference>
<dbReference type="InterPro" id="IPR036291">
    <property type="entry name" value="NAD(P)-bd_dom_sf"/>
</dbReference>
<feature type="compositionally biased region" description="Low complexity" evidence="3">
    <location>
        <begin position="360"/>
        <end position="369"/>
    </location>
</feature>
<evidence type="ECO:0000256" key="1">
    <source>
        <dbReference type="ARBA" id="ARBA00006484"/>
    </source>
</evidence>
<feature type="region of interest" description="Disordered" evidence="3">
    <location>
        <begin position="264"/>
        <end position="303"/>
    </location>
</feature>
<dbReference type="AlphaFoldDB" id="A0A364MXM2"/>
<sequence length="620" mass="68618">MSFRLPARTLWQASPKTATLPRVGTQTPRWRRHYAVTSNDNRTAIVTGSARGIGKAIALRLANDGYNVCINDIATNKSEAEDVVKEIEGLGRKSFAYSADVSNLSEVQGLVQASVSELGPLNTMVANAGIAQVKSLLDLTEQDLKRMFEVNVYGVFNCYSTAAKQMISQGTGGKLLGAASIVAFKPFALLSHYSASKYAVRGLTQAFAMEMAEHKITVNAYAPGIVGTAMWDLIDEKLGEKTGAKKGDTIKKYTNELIALGRTSVPEDVSSTRSEQEKGKETYPPAPSVEEENTSPSDHGIDDDAEELDEEYIQAYLTFKRLRDSDIHDQEPEQEGDEGKEEQSKEADIQIYINTDIPETRSTPSTSSSPPNPPFPLSPRIPSLNQLERSKGKVPRDCPHLGPVPRHHATKDKYHYSLPRITYHGTLLPRQVAPFYPHYQHSPPPPQSRYPGYARYARASLPRLTQGPSLPTPRDTMTEYHGYNSGTVNSHPSPFSRDIQATSRYTPRPYRTIADGNRVYKLADERVLGRQYRGGYNGYNDYDKYSRRVGGSSNKVAAAYTARDETDHTNGAAMAQERAKMVLFEAFAEVCNVTSQIEREVLAVKKMVENALFAIFGEES</sequence>
<dbReference type="PANTHER" id="PTHR42760:SF121">
    <property type="entry name" value="3-OXOACYL-(ACYL-CARRIER-PROTEIN) REDUCTASE"/>
    <property type="match status" value="1"/>
</dbReference>
<dbReference type="STRING" id="183478.A0A364MXM2"/>
<feature type="compositionally biased region" description="Pro residues" evidence="3">
    <location>
        <begin position="370"/>
        <end position="379"/>
    </location>
</feature>
<evidence type="ECO:0000313" key="5">
    <source>
        <dbReference type="Proteomes" id="UP000249619"/>
    </source>
</evidence>
<accession>A0A364MXM2</accession>
<name>A0A364MXM2_STELY</name>
<organism evidence="4 5">
    <name type="scientific">Stemphylium lycopersici</name>
    <name type="common">Tomato gray leaf spot disease fungus</name>
    <name type="synonym">Thyrospora lycopersici</name>
    <dbReference type="NCBI Taxonomy" id="183478"/>
    <lineage>
        <taxon>Eukaryota</taxon>
        <taxon>Fungi</taxon>
        <taxon>Dikarya</taxon>
        <taxon>Ascomycota</taxon>
        <taxon>Pezizomycotina</taxon>
        <taxon>Dothideomycetes</taxon>
        <taxon>Pleosporomycetidae</taxon>
        <taxon>Pleosporales</taxon>
        <taxon>Pleosporineae</taxon>
        <taxon>Pleosporaceae</taxon>
        <taxon>Stemphylium</taxon>
    </lineage>
</organism>
<dbReference type="GO" id="GO:0016616">
    <property type="term" value="F:oxidoreductase activity, acting on the CH-OH group of donors, NAD or NADP as acceptor"/>
    <property type="evidence" value="ECO:0007669"/>
    <property type="project" value="TreeGrafter"/>
</dbReference>
<dbReference type="Pfam" id="PF00106">
    <property type="entry name" value="adh_short"/>
    <property type="match status" value="1"/>
</dbReference>